<comment type="similarity">
    <text evidence="1 7">Belongs to the peroxiredoxin family. Prx5 subfamily.</text>
</comment>
<dbReference type="GO" id="GO:0005829">
    <property type="term" value="C:cytosol"/>
    <property type="evidence" value="ECO:0007669"/>
    <property type="project" value="TreeGrafter"/>
</dbReference>
<dbReference type="InterPro" id="IPR000352">
    <property type="entry name" value="Pep_chain_release_fac_I"/>
</dbReference>
<evidence type="ECO:0000256" key="6">
    <source>
        <dbReference type="PIRSR" id="PIRSR637944-1"/>
    </source>
</evidence>
<evidence type="ECO:0000256" key="7">
    <source>
        <dbReference type="RuleBase" id="RU366011"/>
    </source>
</evidence>
<dbReference type="GO" id="GO:0005739">
    <property type="term" value="C:mitochondrion"/>
    <property type="evidence" value="ECO:0007669"/>
    <property type="project" value="TreeGrafter"/>
</dbReference>
<feature type="region of interest" description="Disordered" evidence="8">
    <location>
        <begin position="309"/>
        <end position="329"/>
    </location>
</feature>
<dbReference type="Gene3D" id="3.40.30.10">
    <property type="entry name" value="Glutaredoxin"/>
    <property type="match status" value="1"/>
</dbReference>
<gene>
    <name evidence="10" type="ORF">KGF56_000906</name>
</gene>
<dbReference type="Pfam" id="PF00472">
    <property type="entry name" value="RF-1"/>
    <property type="match status" value="1"/>
</dbReference>
<keyword evidence="3 7" id="KW-0049">Antioxidant</keyword>
<dbReference type="EMBL" id="JAHUZD010000024">
    <property type="protein sequence ID" value="KAI3406425.2"/>
    <property type="molecule type" value="Genomic_DNA"/>
</dbReference>
<evidence type="ECO:0000259" key="9">
    <source>
        <dbReference type="PROSITE" id="PS51352"/>
    </source>
</evidence>
<evidence type="ECO:0000256" key="4">
    <source>
        <dbReference type="ARBA" id="ARBA00023002"/>
    </source>
</evidence>
<dbReference type="GO" id="GO:0032543">
    <property type="term" value="P:mitochondrial translation"/>
    <property type="evidence" value="ECO:0007669"/>
    <property type="project" value="UniProtKB-ARBA"/>
</dbReference>
<evidence type="ECO:0000256" key="1">
    <source>
        <dbReference type="ARBA" id="ARBA00010505"/>
    </source>
</evidence>
<dbReference type="CDD" id="cd03013">
    <property type="entry name" value="PRX5_like"/>
    <property type="match status" value="1"/>
</dbReference>
<dbReference type="InterPro" id="IPR013766">
    <property type="entry name" value="Thioredoxin_domain"/>
</dbReference>
<dbReference type="PANTHER" id="PTHR10430:SF39">
    <property type="entry name" value="PEROXISOMAL MEMBRANE ASSOCIATED PROTEIN 20"/>
    <property type="match status" value="1"/>
</dbReference>
<dbReference type="GO" id="GO:0034599">
    <property type="term" value="P:cellular response to oxidative stress"/>
    <property type="evidence" value="ECO:0007669"/>
    <property type="project" value="InterPro"/>
</dbReference>
<dbReference type="GO" id="GO:0005777">
    <property type="term" value="C:peroxisome"/>
    <property type="evidence" value="ECO:0007669"/>
    <property type="project" value="TreeGrafter"/>
</dbReference>
<sequence>MHQLLRSYQPSVVKLFTSSIRTYASIGSRIPATKVFENSPGNDINLAEETSSGSSIIVGVPGAFSPGCSKSHIPGYINNLTSFKNKGIQQVFVIAVNDPFVTNAWREALLKSATGSEIIRFIADPTGAFTKDLDLLFDATKIFGNERSKRYALIVKDGKITQTFVEPDNTSVDVSDASKVLEQEFSSAEIEKAKRWLANFSPDKVPKHHFQISYSRSSGPGGQKVNKTSSKATVSLEPGKWLDSSVCYWIPAPIKAQLESKGIRRDENTFECFKRLVEEIKATVYFAEEPNEDAQAKWAKLEEEFKERKKFNKKKMSDKKRSRVNKFDL</sequence>
<evidence type="ECO:0000256" key="2">
    <source>
        <dbReference type="ARBA" id="ARBA00022559"/>
    </source>
</evidence>
<dbReference type="FunFam" id="3.40.30.10:FF:000159">
    <property type="entry name" value="Peroxiredoxin"/>
    <property type="match status" value="1"/>
</dbReference>
<feature type="domain" description="Thioredoxin" evidence="9">
    <location>
        <begin position="24"/>
        <end position="186"/>
    </location>
</feature>
<dbReference type="GO" id="GO:0042744">
    <property type="term" value="P:hydrogen peroxide catabolic process"/>
    <property type="evidence" value="ECO:0007669"/>
    <property type="project" value="TreeGrafter"/>
</dbReference>
<name>A0AAI9T0Z5_9ASCO</name>
<dbReference type="InterPro" id="IPR036249">
    <property type="entry name" value="Thioredoxin-like_sf"/>
</dbReference>
<organism evidence="10 11">
    <name type="scientific">Candida oxycetoniae</name>
    <dbReference type="NCBI Taxonomy" id="497107"/>
    <lineage>
        <taxon>Eukaryota</taxon>
        <taxon>Fungi</taxon>
        <taxon>Dikarya</taxon>
        <taxon>Ascomycota</taxon>
        <taxon>Saccharomycotina</taxon>
        <taxon>Pichiomycetes</taxon>
        <taxon>Debaryomycetaceae</taxon>
        <taxon>Candida/Lodderomyces clade</taxon>
        <taxon>Candida</taxon>
    </lineage>
</organism>
<dbReference type="PROSITE" id="PS51352">
    <property type="entry name" value="THIOREDOXIN_2"/>
    <property type="match status" value="1"/>
</dbReference>
<reference evidence="10" key="1">
    <citation type="journal article" date="2022" name="DNA Res.">
        <title>Genome analysis of five recently described species of the CUG-Ser clade uncovers Candida theae as a new hybrid lineage with pathogenic potential in the Candida parapsilosis species complex.</title>
        <authorList>
            <person name="Mixao V."/>
            <person name="Del Olmo V."/>
            <person name="Hegedusova E."/>
            <person name="Saus E."/>
            <person name="Pryszcz L."/>
            <person name="Cillingova A."/>
            <person name="Nosek J."/>
            <person name="Gabaldon T."/>
        </authorList>
    </citation>
    <scope>NUCLEOTIDE SEQUENCE</scope>
    <source>
        <strain evidence="10">CBS 10844</strain>
    </source>
</reference>
<evidence type="ECO:0000313" key="11">
    <source>
        <dbReference type="Proteomes" id="UP001202479"/>
    </source>
</evidence>
<evidence type="ECO:0000313" key="10">
    <source>
        <dbReference type="EMBL" id="KAI3406425.2"/>
    </source>
</evidence>
<keyword evidence="4 7" id="KW-0560">Oxidoreductase</keyword>
<dbReference type="InterPro" id="IPR013740">
    <property type="entry name" value="Redoxin"/>
</dbReference>
<dbReference type="InterPro" id="IPR037944">
    <property type="entry name" value="PRX5-like"/>
</dbReference>
<dbReference type="Gene3D" id="3.30.160.20">
    <property type="match status" value="1"/>
</dbReference>
<protein>
    <recommendedName>
        <fullName evidence="9">Thioredoxin domain-containing protein</fullName>
    </recommendedName>
</protein>
<evidence type="ECO:0000256" key="8">
    <source>
        <dbReference type="SAM" id="MobiDB-lite"/>
    </source>
</evidence>
<accession>A0AAI9T0Z5</accession>
<feature type="active site" description="Cysteine sulfenic acid (-SOH) intermediate" evidence="6">
    <location>
        <position position="68"/>
    </location>
</feature>
<keyword evidence="5 7" id="KW-0676">Redox-active center</keyword>
<comment type="caution">
    <text evidence="10">The sequence shown here is derived from an EMBL/GenBank/DDBJ whole genome shotgun (WGS) entry which is preliminary data.</text>
</comment>
<evidence type="ECO:0000256" key="3">
    <source>
        <dbReference type="ARBA" id="ARBA00022862"/>
    </source>
</evidence>
<evidence type="ECO:0000256" key="5">
    <source>
        <dbReference type="ARBA" id="ARBA00023284"/>
    </source>
</evidence>
<dbReference type="GeneID" id="73378523"/>
<dbReference type="Proteomes" id="UP001202479">
    <property type="component" value="Unassembled WGS sequence"/>
</dbReference>
<dbReference type="GO" id="GO:0008379">
    <property type="term" value="F:thioredoxin peroxidase activity"/>
    <property type="evidence" value="ECO:0007669"/>
    <property type="project" value="InterPro"/>
</dbReference>
<comment type="function">
    <text evidence="7">Thiol-specific peroxidase that catalyzes the reduction of hydrogen peroxide and organic hydroperoxides to water and alcohols, respectively. Plays a role in cell protection against oxidative stress by detoxifying peroxides.</text>
</comment>
<dbReference type="SUPFAM" id="SSF52833">
    <property type="entry name" value="Thioredoxin-like"/>
    <property type="match status" value="1"/>
</dbReference>
<dbReference type="Pfam" id="PF08534">
    <property type="entry name" value="Redoxin"/>
    <property type="match status" value="1"/>
</dbReference>
<dbReference type="GO" id="GO:0003747">
    <property type="term" value="F:translation release factor activity"/>
    <property type="evidence" value="ECO:0007669"/>
    <property type="project" value="InterPro"/>
</dbReference>
<proteinExistence type="inferred from homology"/>
<dbReference type="SUPFAM" id="SSF110916">
    <property type="entry name" value="Peptidyl-tRNA hydrolase domain-like"/>
    <property type="match status" value="1"/>
</dbReference>
<keyword evidence="2 7" id="KW-0575">Peroxidase</keyword>
<dbReference type="PANTHER" id="PTHR10430">
    <property type="entry name" value="PEROXIREDOXIN"/>
    <property type="match status" value="1"/>
</dbReference>
<dbReference type="GO" id="GO:0045454">
    <property type="term" value="P:cell redox homeostasis"/>
    <property type="evidence" value="ECO:0007669"/>
    <property type="project" value="TreeGrafter"/>
</dbReference>
<dbReference type="AlphaFoldDB" id="A0AAI9T0Z5"/>
<dbReference type="RefSeq" id="XP_049182170.1">
    <property type="nucleotide sequence ID" value="XM_049326864.1"/>
</dbReference>
<keyword evidence="11" id="KW-1185">Reference proteome</keyword>